<sequence length="78" mass="9192">MTEKWEYYPDSPWGDVDICVHGCIRGHGARGINCTICDLQKDAELKLQYCKKCDAMTWHWADKCLRCESSEAEWEYDR</sequence>
<gene>
    <name evidence="1" type="ORF">MM415B01986_0009</name>
</gene>
<evidence type="ECO:0000313" key="1">
    <source>
        <dbReference type="EMBL" id="QJA55815.1"/>
    </source>
</evidence>
<organism evidence="1">
    <name type="scientific">viral metagenome</name>
    <dbReference type="NCBI Taxonomy" id="1070528"/>
    <lineage>
        <taxon>unclassified sequences</taxon>
        <taxon>metagenomes</taxon>
        <taxon>organismal metagenomes</taxon>
    </lineage>
</organism>
<accession>A0A6M3IEH2</accession>
<reference evidence="1" key="1">
    <citation type="submission" date="2020-03" db="EMBL/GenBank/DDBJ databases">
        <title>The deep terrestrial virosphere.</title>
        <authorList>
            <person name="Holmfeldt K."/>
            <person name="Nilsson E."/>
            <person name="Simone D."/>
            <person name="Lopez-Fernandez M."/>
            <person name="Wu X."/>
            <person name="de Brujin I."/>
            <person name="Lundin D."/>
            <person name="Andersson A."/>
            <person name="Bertilsson S."/>
            <person name="Dopson M."/>
        </authorList>
    </citation>
    <scope>NUCLEOTIDE SEQUENCE</scope>
    <source>
        <strain evidence="1">MM415B01986</strain>
    </source>
</reference>
<name>A0A6M3IEH2_9ZZZZ</name>
<dbReference type="AlphaFoldDB" id="A0A6M3IEH2"/>
<dbReference type="EMBL" id="MT141183">
    <property type="protein sequence ID" value="QJA55815.1"/>
    <property type="molecule type" value="Genomic_DNA"/>
</dbReference>
<proteinExistence type="predicted"/>
<protein>
    <submittedName>
        <fullName evidence="1">Uncharacterized protein</fullName>
    </submittedName>
</protein>